<accession>B8FKK9</accession>
<dbReference type="eggNOG" id="ENOG5032X63">
    <property type="taxonomic scope" value="Bacteria"/>
</dbReference>
<evidence type="ECO:0008006" key="3">
    <source>
        <dbReference type="Google" id="ProtNLM"/>
    </source>
</evidence>
<dbReference type="AlphaFoldDB" id="B8FKK9"/>
<keyword evidence="2" id="KW-1185">Reference proteome</keyword>
<dbReference type="HOGENOM" id="CLU_132620_0_0_7"/>
<proteinExistence type="predicted"/>
<dbReference type="EMBL" id="CP001322">
    <property type="protein sequence ID" value="ACL01824.1"/>
    <property type="molecule type" value="Genomic_DNA"/>
</dbReference>
<protein>
    <recommendedName>
        <fullName evidence="3">PIN domain-containing protein</fullName>
    </recommendedName>
</protein>
<sequence>MSVIAYVVDTNYLCELFKVGGKCSYAGHAEVKSRFKKGVQAKARFYVPLPCIFELGNHIAQISKGDSRKKIAKALCAVVKTSIEGNGPWIIKPSEDIHNTISRLCDVFSQDFVQQQIGLTDSFAISEASHLKKKYKNDYKVHIWTTDSSLKSREPDKEPNPYTG</sequence>
<evidence type="ECO:0000313" key="1">
    <source>
        <dbReference type="EMBL" id="ACL01824.1"/>
    </source>
</evidence>
<dbReference type="Proteomes" id="UP000000739">
    <property type="component" value="Chromosome"/>
</dbReference>
<reference evidence="1 2" key="1">
    <citation type="journal article" date="2012" name="Environ. Microbiol.">
        <title>The genome sequence of Desulfatibacillum alkenivorans AK-01: a blueprint for anaerobic alkane oxidation.</title>
        <authorList>
            <person name="Callaghan A.V."/>
            <person name="Morris B.E."/>
            <person name="Pereira I.A."/>
            <person name="McInerney M.J."/>
            <person name="Austin R.N."/>
            <person name="Groves J.T."/>
            <person name="Kukor J.J."/>
            <person name="Suflita J.M."/>
            <person name="Young L.Y."/>
            <person name="Zylstra G.J."/>
            <person name="Wawrik B."/>
        </authorList>
    </citation>
    <scope>NUCLEOTIDE SEQUENCE [LARGE SCALE GENOMIC DNA]</scope>
    <source>
        <strain evidence="1 2">AK-01</strain>
    </source>
</reference>
<gene>
    <name evidence="1" type="ordered locus">Dalk_0114</name>
</gene>
<dbReference type="KEGG" id="dal:Dalk_0114"/>
<evidence type="ECO:0000313" key="2">
    <source>
        <dbReference type="Proteomes" id="UP000000739"/>
    </source>
</evidence>
<dbReference type="RefSeq" id="WP_012609264.1">
    <property type="nucleotide sequence ID" value="NC_011768.1"/>
</dbReference>
<organism evidence="1 2">
    <name type="scientific">Desulfatibacillum aliphaticivorans</name>
    <dbReference type="NCBI Taxonomy" id="218208"/>
    <lineage>
        <taxon>Bacteria</taxon>
        <taxon>Pseudomonadati</taxon>
        <taxon>Thermodesulfobacteriota</taxon>
        <taxon>Desulfobacteria</taxon>
        <taxon>Desulfobacterales</taxon>
        <taxon>Desulfatibacillaceae</taxon>
        <taxon>Desulfatibacillum</taxon>
    </lineage>
</organism>
<name>B8FKK9_DESAL</name>